<protein>
    <submittedName>
        <fullName evidence="1">Uncharacterized protein</fullName>
    </submittedName>
</protein>
<dbReference type="RefSeq" id="WP_377396029.1">
    <property type="nucleotide sequence ID" value="NZ_JBHSAN010000054.1"/>
</dbReference>
<name>A0ABW5WI20_9PSEU</name>
<organism evidence="1 2">
    <name type="scientific">Prauserella oleivorans</name>
    <dbReference type="NCBI Taxonomy" id="1478153"/>
    <lineage>
        <taxon>Bacteria</taxon>
        <taxon>Bacillati</taxon>
        <taxon>Actinomycetota</taxon>
        <taxon>Actinomycetes</taxon>
        <taxon>Pseudonocardiales</taxon>
        <taxon>Pseudonocardiaceae</taxon>
        <taxon>Prauserella</taxon>
    </lineage>
</organism>
<comment type="caution">
    <text evidence="1">The sequence shown here is derived from an EMBL/GenBank/DDBJ whole genome shotgun (WGS) entry which is preliminary data.</text>
</comment>
<accession>A0ABW5WI20</accession>
<gene>
    <name evidence="1" type="ORF">ACFS2C_25390</name>
</gene>
<keyword evidence="2" id="KW-1185">Reference proteome</keyword>
<dbReference type="EMBL" id="JBHUOF010000049">
    <property type="protein sequence ID" value="MFD2802730.1"/>
    <property type="molecule type" value="Genomic_DNA"/>
</dbReference>
<evidence type="ECO:0000313" key="2">
    <source>
        <dbReference type="Proteomes" id="UP001597478"/>
    </source>
</evidence>
<evidence type="ECO:0000313" key="1">
    <source>
        <dbReference type="EMBL" id="MFD2802730.1"/>
    </source>
</evidence>
<proteinExistence type="predicted"/>
<dbReference type="Proteomes" id="UP001597478">
    <property type="component" value="Unassembled WGS sequence"/>
</dbReference>
<sequence>MEKPAIDYASFVRGFLAATDGTDGMVDPPDDGLDPVAFAEGVAAWAALSRTGCPATYRELSTQDGGRFTGTLDTELAGITTELPLAGTLDLARKPC</sequence>
<reference evidence="2" key="1">
    <citation type="journal article" date="2019" name="Int. J. Syst. Evol. Microbiol.">
        <title>The Global Catalogue of Microorganisms (GCM) 10K type strain sequencing project: providing services to taxonomists for standard genome sequencing and annotation.</title>
        <authorList>
            <consortium name="The Broad Institute Genomics Platform"/>
            <consortium name="The Broad Institute Genome Sequencing Center for Infectious Disease"/>
            <person name="Wu L."/>
            <person name="Ma J."/>
        </authorList>
    </citation>
    <scope>NUCLEOTIDE SEQUENCE [LARGE SCALE GENOMIC DNA]</scope>
    <source>
        <strain evidence="2">IBRC-M 10906</strain>
    </source>
</reference>